<feature type="compositionally biased region" description="Pro residues" evidence="1">
    <location>
        <begin position="268"/>
        <end position="279"/>
    </location>
</feature>
<keyword evidence="3" id="KW-1185">Reference proteome</keyword>
<name>H5U207_9ACTN</name>
<protein>
    <submittedName>
        <fullName evidence="2">Uncharacterized protein</fullName>
    </submittedName>
</protein>
<evidence type="ECO:0000256" key="1">
    <source>
        <dbReference type="SAM" id="MobiDB-lite"/>
    </source>
</evidence>
<dbReference type="InterPro" id="IPR053847">
    <property type="entry name" value="DUF6928"/>
</dbReference>
<sequence>MSARAVTLWFIDTDTPVDVLRSGVTNDVDAAKKLASAIYGDSVLVPSVDTNLAAAMDSDDSQVYAGFYGPLTVVSCSLFATSKPSTLTRTVETIRTAASIPESAAAVLLYTEPDSATGVFARWEGGTLRRSFAADPVSIIEDDGLPYPFEKPFWGGEHPLRYAPGVAPDPLALPFHPQQLAEQGNREWLGFRFTRPLAPSDLEPLTIPVTGFAIRPADYEPTEADDERYREASTTAAAATAAATAAAASAREQALQAERAPEPRPVVDSPPEPPAPTPADTPAVGIPIAEPIAPAPVAEGVVAEGAGAEGQDEPVVEAEVVEPDVVEADVIEPGVVEPGASRPGALDFGPRDAPGVAAVEDAVTAPVPSVSSNGVGGAGDVEAGLPADGEYVDESAGWTRRVARYFGFGADT</sequence>
<dbReference type="EMBL" id="BAFC01000079">
    <property type="protein sequence ID" value="GAB39765.1"/>
    <property type="molecule type" value="Genomic_DNA"/>
</dbReference>
<dbReference type="RefSeq" id="WP_005206637.1">
    <property type="nucleotide sequence ID" value="NZ_BAFC01000079.1"/>
</dbReference>
<feature type="region of interest" description="Disordered" evidence="1">
    <location>
        <begin position="217"/>
        <end position="286"/>
    </location>
</feature>
<dbReference type="eggNOG" id="ENOG5031CVH">
    <property type="taxonomic scope" value="Bacteria"/>
</dbReference>
<dbReference type="AlphaFoldDB" id="H5U207"/>
<accession>H5U207</accession>
<evidence type="ECO:0000313" key="2">
    <source>
        <dbReference type="EMBL" id="GAB39765.1"/>
    </source>
</evidence>
<evidence type="ECO:0000313" key="3">
    <source>
        <dbReference type="Proteomes" id="UP000005845"/>
    </source>
</evidence>
<dbReference type="Pfam" id="PF21997">
    <property type="entry name" value="DUF6928"/>
    <property type="match status" value="1"/>
</dbReference>
<proteinExistence type="predicted"/>
<gene>
    <name evidence="2" type="ORF">GOSPT_079_00120</name>
</gene>
<comment type="caution">
    <text evidence="2">The sequence shown here is derived from an EMBL/GenBank/DDBJ whole genome shotgun (WGS) entry which is preliminary data.</text>
</comment>
<dbReference type="Proteomes" id="UP000005845">
    <property type="component" value="Unassembled WGS sequence"/>
</dbReference>
<feature type="compositionally biased region" description="Low complexity" evidence="1">
    <location>
        <begin position="232"/>
        <end position="258"/>
    </location>
</feature>
<organism evidence="2 3">
    <name type="scientific">Gordonia sputi NBRC 100414</name>
    <dbReference type="NCBI Taxonomy" id="1089453"/>
    <lineage>
        <taxon>Bacteria</taxon>
        <taxon>Bacillati</taxon>
        <taxon>Actinomycetota</taxon>
        <taxon>Actinomycetes</taxon>
        <taxon>Mycobacteriales</taxon>
        <taxon>Gordoniaceae</taxon>
        <taxon>Gordonia</taxon>
    </lineage>
</organism>
<reference evidence="2 3" key="1">
    <citation type="submission" date="2012-02" db="EMBL/GenBank/DDBJ databases">
        <title>Whole genome shotgun sequence of Gordonia sputi NBRC 100414.</title>
        <authorList>
            <person name="Yoshida I."/>
            <person name="Hosoyama A."/>
            <person name="Tsuchikane K."/>
            <person name="Katsumata H."/>
            <person name="Yamazaki S."/>
            <person name="Fujita N."/>
        </authorList>
    </citation>
    <scope>NUCLEOTIDE SEQUENCE [LARGE SCALE GENOMIC DNA]</scope>
    <source>
        <strain evidence="2 3">NBRC 100414</strain>
    </source>
</reference>